<reference evidence="3" key="1">
    <citation type="journal article" date="2014" name="Int. J. Syst. Evol. Microbiol.">
        <title>Complete genome sequence of Corynebacterium casei LMG S-19264T (=DSM 44701T), isolated from a smear-ripened cheese.</title>
        <authorList>
            <consortium name="US DOE Joint Genome Institute (JGI-PGF)"/>
            <person name="Walter F."/>
            <person name="Albersmeier A."/>
            <person name="Kalinowski J."/>
            <person name="Ruckert C."/>
        </authorList>
    </citation>
    <scope>NUCLEOTIDE SEQUENCE</scope>
    <source>
        <strain evidence="3">JCM 31311</strain>
    </source>
</reference>
<keyword evidence="1" id="KW-0238">DNA-binding</keyword>
<dbReference type="InterPro" id="IPR010982">
    <property type="entry name" value="Lambda_DNA-bd_dom_sf"/>
</dbReference>
<dbReference type="Gene3D" id="1.10.260.40">
    <property type="entry name" value="lambda repressor-like DNA-binding domains"/>
    <property type="match status" value="1"/>
</dbReference>
<feature type="domain" description="HTH cro/C1-type" evidence="2">
    <location>
        <begin position="27"/>
        <end position="81"/>
    </location>
</feature>
<dbReference type="SUPFAM" id="SSF51182">
    <property type="entry name" value="RmlC-like cupins"/>
    <property type="match status" value="1"/>
</dbReference>
<evidence type="ECO:0000313" key="4">
    <source>
        <dbReference type="Proteomes" id="UP000603865"/>
    </source>
</evidence>
<dbReference type="InterPro" id="IPR050807">
    <property type="entry name" value="TransReg_Diox_bact_type"/>
</dbReference>
<dbReference type="InterPro" id="IPR013096">
    <property type="entry name" value="Cupin_2"/>
</dbReference>
<accession>A0A918CG81</accession>
<sequence length="202" mass="22489">MTPSTRVNNKDLPERLHPERLYLGERLRALRQARGMTLQDLADAAQCSRSFLSMLERGQTDVSATLLQRVAAAFHLSAADLLPDDRRADSLKIVRHGEAPRTVELSHGVQVQILFNNLLQKIQPVLLTLEPSTEHRNDTGHAGEEFVYVLEGELQLTVNEAPTRTLRSGDSAYYPSALPHRLSNPGKDTARILTISTPPRLV</sequence>
<dbReference type="PANTHER" id="PTHR46797:SF1">
    <property type="entry name" value="METHYLPHOSPHONATE SYNTHASE"/>
    <property type="match status" value="1"/>
</dbReference>
<dbReference type="SUPFAM" id="SSF47413">
    <property type="entry name" value="lambda repressor-like DNA-binding domains"/>
    <property type="match status" value="1"/>
</dbReference>
<proteinExistence type="predicted"/>
<dbReference type="RefSeq" id="WP_189092078.1">
    <property type="nucleotide sequence ID" value="NZ_BMQL01000028.1"/>
</dbReference>
<dbReference type="CDD" id="cd00093">
    <property type="entry name" value="HTH_XRE"/>
    <property type="match status" value="1"/>
</dbReference>
<dbReference type="GO" id="GO:0003677">
    <property type="term" value="F:DNA binding"/>
    <property type="evidence" value="ECO:0007669"/>
    <property type="project" value="UniProtKB-KW"/>
</dbReference>
<dbReference type="GO" id="GO:0003700">
    <property type="term" value="F:DNA-binding transcription factor activity"/>
    <property type="evidence" value="ECO:0007669"/>
    <property type="project" value="TreeGrafter"/>
</dbReference>
<name>A0A918CG81_9DEIO</name>
<reference evidence="3" key="2">
    <citation type="submission" date="2020-09" db="EMBL/GenBank/DDBJ databases">
        <authorList>
            <person name="Sun Q."/>
            <person name="Ohkuma M."/>
        </authorList>
    </citation>
    <scope>NUCLEOTIDE SEQUENCE</scope>
    <source>
        <strain evidence="3">JCM 31311</strain>
    </source>
</reference>
<dbReference type="InterPro" id="IPR001387">
    <property type="entry name" value="Cro/C1-type_HTH"/>
</dbReference>
<dbReference type="GO" id="GO:0005829">
    <property type="term" value="C:cytosol"/>
    <property type="evidence" value="ECO:0007669"/>
    <property type="project" value="TreeGrafter"/>
</dbReference>
<dbReference type="InterPro" id="IPR014710">
    <property type="entry name" value="RmlC-like_jellyroll"/>
</dbReference>
<dbReference type="InterPro" id="IPR011051">
    <property type="entry name" value="RmlC_Cupin_sf"/>
</dbReference>
<comment type="caution">
    <text evidence="3">The sequence shown here is derived from an EMBL/GenBank/DDBJ whole genome shotgun (WGS) entry which is preliminary data.</text>
</comment>
<evidence type="ECO:0000259" key="2">
    <source>
        <dbReference type="PROSITE" id="PS50943"/>
    </source>
</evidence>
<dbReference type="Gene3D" id="2.60.120.10">
    <property type="entry name" value="Jelly Rolls"/>
    <property type="match status" value="1"/>
</dbReference>
<dbReference type="Pfam" id="PF13560">
    <property type="entry name" value="HTH_31"/>
    <property type="match status" value="1"/>
</dbReference>
<dbReference type="Pfam" id="PF07883">
    <property type="entry name" value="Cupin_2"/>
    <property type="match status" value="1"/>
</dbReference>
<evidence type="ECO:0000313" key="3">
    <source>
        <dbReference type="EMBL" id="GGR22272.1"/>
    </source>
</evidence>
<dbReference type="PANTHER" id="PTHR46797">
    <property type="entry name" value="HTH-TYPE TRANSCRIPTIONAL REGULATOR"/>
    <property type="match status" value="1"/>
</dbReference>
<protein>
    <submittedName>
        <fullName evidence="3">XRE family transcriptional regulator</fullName>
    </submittedName>
</protein>
<dbReference type="PROSITE" id="PS50943">
    <property type="entry name" value="HTH_CROC1"/>
    <property type="match status" value="1"/>
</dbReference>
<dbReference type="SMART" id="SM00530">
    <property type="entry name" value="HTH_XRE"/>
    <property type="match status" value="1"/>
</dbReference>
<dbReference type="EMBL" id="BMQL01000028">
    <property type="protein sequence ID" value="GGR22272.1"/>
    <property type="molecule type" value="Genomic_DNA"/>
</dbReference>
<dbReference type="CDD" id="cd02209">
    <property type="entry name" value="cupin_XRE_C"/>
    <property type="match status" value="1"/>
</dbReference>
<dbReference type="Proteomes" id="UP000603865">
    <property type="component" value="Unassembled WGS sequence"/>
</dbReference>
<organism evidence="3 4">
    <name type="scientific">Deinococcus ruber</name>
    <dbReference type="NCBI Taxonomy" id="1848197"/>
    <lineage>
        <taxon>Bacteria</taxon>
        <taxon>Thermotogati</taxon>
        <taxon>Deinococcota</taxon>
        <taxon>Deinococci</taxon>
        <taxon>Deinococcales</taxon>
        <taxon>Deinococcaceae</taxon>
        <taxon>Deinococcus</taxon>
    </lineage>
</organism>
<keyword evidence="4" id="KW-1185">Reference proteome</keyword>
<evidence type="ECO:0000256" key="1">
    <source>
        <dbReference type="ARBA" id="ARBA00023125"/>
    </source>
</evidence>
<gene>
    <name evidence="3" type="ORF">GCM10008957_37920</name>
</gene>
<dbReference type="AlphaFoldDB" id="A0A918CG81"/>